<keyword evidence="2 14" id="KW-0547">Nucleotide-binding</keyword>
<dbReference type="Proteomes" id="UP000461595">
    <property type="component" value="Unassembled WGS sequence"/>
</dbReference>
<keyword evidence="3" id="KW-0227">DNA damage</keyword>
<evidence type="ECO:0000256" key="11">
    <source>
        <dbReference type="ARBA" id="ARBA00034617"/>
    </source>
</evidence>
<dbReference type="Pfam" id="PF12705">
    <property type="entry name" value="PDDEXK_1"/>
    <property type="match status" value="1"/>
</dbReference>
<dbReference type="NCBIfam" id="TIGR02785">
    <property type="entry name" value="addA_Gpos"/>
    <property type="match status" value="1"/>
</dbReference>
<dbReference type="InterPro" id="IPR014017">
    <property type="entry name" value="DNA_helicase_UvrD-like_C"/>
</dbReference>
<evidence type="ECO:0000256" key="3">
    <source>
        <dbReference type="ARBA" id="ARBA00022763"/>
    </source>
</evidence>
<evidence type="ECO:0000259" key="16">
    <source>
        <dbReference type="PROSITE" id="PS51217"/>
    </source>
</evidence>
<evidence type="ECO:0000256" key="1">
    <source>
        <dbReference type="ARBA" id="ARBA00022722"/>
    </source>
</evidence>
<accession>A0A7X3G891</accession>
<evidence type="ECO:0000256" key="10">
    <source>
        <dbReference type="ARBA" id="ARBA00023235"/>
    </source>
</evidence>
<dbReference type="EMBL" id="WSRS01000033">
    <property type="protein sequence ID" value="MVX58950.1"/>
    <property type="molecule type" value="Genomic_DNA"/>
</dbReference>
<keyword evidence="1" id="KW-0540">Nuclease</keyword>
<dbReference type="Pfam" id="PF00580">
    <property type="entry name" value="UvrD-helicase"/>
    <property type="match status" value="1"/>
</dbReference>
<dbReference type="GO" id="GO:0005829">
    <property type="term" value="C:cytosol"/>
    <property type="evidence" value="ECO:0007669"/>
    <property type="project" value="TreeGrafter"/>
</dbReference>
<evidence type="ECO:0000313" key="17">
    <source>
        <dbReference type="EMBL" id="MVX58950.1"/>
    </source>
</evidence>
<dbReference type="Gene3D" id="3.40.50.300">
    <property type="entry name" value="P-loop containing nucleotide triphosphate hydrolases"/>
    <property type="match status" value="4"/>
</dbReference>
<evidence type="ECO:0000256" key="6">
    <source>
        <dbReference type="ARBA" id="ARBA00022839"/>
    </source>
</evidence>
<dbReference type="GO" id="GO:0043138">
    <property type="term" value="F:3'-5' DNA helicase activity"/>
    <property type="evidence" value="ECO:0007669"/>
    <property type="project" value="UniProtKB-EC"/>
</dbReference>
<dbReference type="OrthoDB" id="9810135at2"/>
<dbReference type="InterPro" id="IPR011604">
    <property type="entry name" value="PDDEXK-like_dom_sf"/>
</dbReference>
<organism evidence="17 18">
    <name type="scientific">Streptococcus danieliae</name>
    <dbReference type="NCBI Taxonomy" id="747656"/>
    <lineage>
        <taxon>Bacteria</taxon>
        <taxon>Bacillati</taxon>
        <taxon>Bacillota</taxon>
        <taxon>Bacilli</taxon>
        <taxon>Lactobacillales</taxon>
        <taxon>Streptococcaceae</taxon>
        <taxon>Streptococcus</taxon>
    </lineage>
</organism>
<evidence type="ECO:0000256" key="12">
    <source>
        <dbReference type="ARBA" id="ARBA00034808"/>
    </source>
</evidence>
<dbReference type="EC" id="5.6.2.4" evidence="12"/>
<dbReference type="Gene3D" id="3.90.320.10">
    <property type="match status" value="1"/>
</dbReference>
<dbReference type="Gene3D" id="1.10.486.10">
    <property type="entry name" value="PCRA, domain 4"/>
    <property type="match status" value="1"/>
</dbReference>
<dbReference type="AlphaFoldDB" id="A0A7X3G891"/>
<dbReference type="GO" id="GO:0005524">
    <property type="term" value="F:ATP binding"/>
    <property type="evidence" value="ECO:0007669"/>
    <property type="project" value="UniProtKB-UniRule"/>
</dbReference>
<keyword evidence="4 14" id="KW-0378">Hydrolase</keyword>
<proteinExistence type="predicted"/>
<keyword evidence="9" id="KW-0234">DNA repair</keyword>
<dbReference type="CDD" id="cd17932">
    <property type="entry name" value="DEXQc_UvrD"/>
    <property type="match status" value="1"/>
</dbReference>
<evidence type="ECO:0000259" key="15">
    <source>
        <dbReference type="PROSITE" id="PS51198"/>
    </source>
</evidence>
<dbReference type="GO" id="GO:0000725">
    <property type="term" value="P:recombinational repair"/>
    <property type="evidence" value="ECO:0007669"/>
    <property type="project" value="TreeGrafter"/>
</dbReference>
<dbReference type="InterPro" id="IPR038726">
    <property type="entry name" value="PDDEXK_AddAB-type"/>
</dbReference>
<evidence type="ECO:0000256" key="8">
    <source>
        <dbReference type="ARBA" id="ARBA00023125"/>
    </source>
</evidence>
<evidence type="ECO:0000256" key="7">
    <source>
        <dbReference type="ARBA" id="ARBA00022840"/>
    </source>
</evidence>
<dbReference type="InterPro" id="IPR011335">
    <property type="entry name" value="Restrct_endonuc-II-like"/>
</dbReference>
<feature type="binding site" evidence="14">
    <location>
        <begin position="47"/>
        <end position="54"/>
    </location>
    <ligand>
        <name>ATP</name>
        <dbReference type="ChEBI" id="CHEBI:30616"/>
    </ligand>
</feature>
<dbReference type="PROSITE" id="PS51217">
    <property type="entry name" value="UVRD_HELICASE_CTER"/>
    <property type="match status" value="1"/>
</dbReference>
<dbReference type="InterPro" id="IPR014016">
    <property type="entry name" value="UvrD-like_ATP-bd"/>
</dbReference>
<dbReference type="InterPro" id="IPR000212">
    <property type="entry name" value="DNA_helicase_UvrD/REP"/>
</dbReference>
<evidence type="ECO:0000256" key="4">
    <source>
        <dbReference type="ARBA" id="ARBA00022801"/>
    </source>
</evidence>
<dbReference type="Pfam" id="PF13361">
    <property type="entry name" value="UvrD_C"/>
    <property type="match status" value="1"/>
</dbReference>
<comment type="catalytic activity">
    <reaction evidence="13">
        <text>ATP + H2O = ADP + phosphate + H(+)</text>
        <dbReference type="Rhea" id="RHEA:13065"/>
        <dbReference type="ChEBI" id="CHEBI:15377"/>
        <dbReference type="ChEBI" id="CHEBI:15378"/>
        <dbReference type="ChEBI" id="CHEBI:30616"/>
        <dbReference type="ChEBI" id="CHEBI:43474"/>
        <dbReference type="ChEBI" id="CHEBI:456216"/>
        <dbReference type="EC" id="5.6.2.4"/>
    </reaction>
</comment>
<keyword evidence="6 17" id="KW-0269">Exonuclease</keyword>
<sequence length="1200" mass="136523">MKPIAFLNEEEIRLLQEQEAQLQTDRKRTSEQILAIYSSGQNILVSASAGSGKTFVMVERILDQLSRGIGINQLFVSTFTVKAAGELKERLQAKLTEKLGDQNLNPQLREHLLRQRQLLPLSDIGTMDAFNQKLLAREGYRLSLSPNFRILSDPSELLQFQKEVFSQVFESYSSGPGEEEFYRLVTNFTGQAKDIGGFRQVVYQLADFMDALPRPLEWLEQAVGDQESQDLQELVRELYPAFGKSCLAAADQLYDLTQDPDYKMFKKDGQKTAVFLKHEQMIEGLRLLADQFVTFETWAEIEASLNQMLLLLPKTGTITVAKVKYDFLKLIVDQAQAIQALPFILEQEGEVAHLLGALKAFVKDYYQALQEAKLAENAFTFSDVSHLVLRLLRDFPDLRADLVANYHEVMVDEYQDTNSLQEEVLELISNGHNRFMVGDIKQSIYRFRQAEPEIFNQKFKLYQEEPEQGRLILLKENFRSQESVLVATNGLFKHLMDEEVGEIDYNQVHFLVAGSPGQKQPEQQKQAQCLIFDQESEGPLHEGHVLVAQIQALHESGVAYKDICVLVESRTRNKPLVELFYQWEIPFVEDQGQGSYLQAVEVMVMLDTLRTLYNPLQDYALLALLKSPMFGFDEDQLARIALQEQAVSLSFFEKLKKAQAGTGAAPDLIEGALKDKIQHFLEYLETWRAYAKLHSLYDLIWNIYNQRHYYDYVGALPDGAKRQANLYSLALRARQFEQGGFKGLARFIDRIEKILAADKDLADVVAEVDEDAVQILTIHKSKGLEFPYVFIYNLDKDFNSEDLKKRMLLSRDLGIGIQSVKLLDTPNDQPNHLQSVRLSVPSLTYQRIQQEKRRQTLSEEMRLLYVAMTRAEKQLFLVGRGKASKLADAYPDLTASQFLPASDRLGYSNFQDWILAVTAGFPSFKEELAVTILGQEDINLREVHKEAPSLPLDPADLKNNRQSDQLARALDIIENVDRLNTLYQPAIQLPTVRTPSQMKELYQPVFDLEGMAHMVEVKPQTLDFSLPILGAKKSTITASQLGSSLHAFMQGLDLSQGRVDEALLQERLQQMKLEPALAKALPLTKVLDFFQTELGQLFLANPDRLYREAPFAMLQTDAASGEEFVVRGILDGYLVFEDRLVLFDYKTDRYRNPARVADRYRGQMGLYAQALRQSYGISKVETYLILLGGSEIQVVALADS</sequence>
<name>A0A7X3G891_9STRE</name>
<keyword evidence="10" id="KW-0413">Isomerase</keyword>
<dbReference type="GO" id="GO:0004527">
    <property type="term" value="F:exonuclease activity"/>
    <property type="evidence" value="ECO:0007669"/>
    <property type="project" value="UniProtKB-KW"/>
</dbReference>
<evidence type="ECO:0000256" key="2">
    <source>
        <dbReference type="ARBA" id="ARBA00022741"/>
    </source>
</evidence>
<evidence type="ECO:0000256" key="14">
    <source>
        <dbReference type="PROSITE-ProRule" id="PRU00560"/>
    </source>
</evidence>
<gene>
    <name evidence="17" type="primary">addA</name>
    <name evidence="17" type="ORF">E5983_04725</name>
</gene>
<dbReference type="PROSITE" id="PS51198">
    <property type="entry name" value="UVRD_HELICASE_ATP_BIND"/>
    <property type="match status" value="1"/>
</dbReference>
<evidence type="ECO:0000256" key="5">
    <source>
        <dbReference type="ARBA" id="ARBA00022806"/>
    </source>
</evidence>
<dbReference type="GO" id="GO:0003677">
    <property type="term" value="F:DNA binding"/>
    <property type="evidence" value="ECO:0007669"/>
    <property type="project" value="UniProtKB-KW"/>
</dbReference>
<dbReference type="InterPro" id="IPR014152">
    <property type="entry name" value="AddA"/>
</dbReference>
<feature type="domain" description="UvrD-like helicase C-terminal" evidence="16">
    <location>
        <begin position="493"/>
        <end position="783"/>
    </location>
</feature>
<comment type="caution">
    <text evidence="17">The sequence shown here is derived from an EMBL/GenBank/DDBJ whole genome shotgun (WGS) entry which is preliminary data.</text>
</comment>
<dbReference type="PANTHER" id="PTHR11070">
    <property type="entry name" value="UVRD / RECB / PCRA DNA HELICASE FAMILY MEMBER"/>
    <property type="match status" value="1"/>
</dbReference>
<keyword evidence="7 14" id="KW-0067">ATP-binding</keyword>
<comment type="catalytic activity">
    <reaction evidence="11">
        <text>Couples ATP hydrolysis with the unwinding of duplex DNA by translocating in the 3'-5' direction.</text>
        <dbReference type="EC" id="5.6.2.4"/>
    </reaction>
</comment>
<dbReference type="SUPFAM" id="SSF52540">
    <property type="entry name" value="P-loop containing nucleoside triphosphate hydrolases"/>
    <property type="match status" value="1"/>
</dbReference>
<dbReference type="SUPFAM" id="SSF52980">
    <property type="entry name" value="Restriction endonuclease-like"/>
    <property type="match status" value="1"/>
</dbReference>
<reference evidence="17 18" key="1">
    <citation type="submission" date="2019-12" db="EMBL/GenBank/DDBJ databases">
        <title>Microbes associate with the intestines of laboratory mice.</title>
        <authorList>
            <person name="Navarre W."/>
            <person name="Wong E."/>
        </authorList>
    </citation>
    <scope>NUCLEOTIDE SEQUENCE [LARGE SCALE GENOMIC DNA]</scope>
    <source>
        <strain evidence="17 18">NM51_B2-22</strain>
    </source>
</reference>
<dbReference type="GO" id="GO:0033202">
    <property type="term" value="C:DNA helicase complex"/>
    <property type="evidence" value="ECO:0007669"/>
    <property type="project" value="TreeGrafter"/>
</dbReference>
<dbReference type="InterPro" id="IPR027417">
    <property type="entry name" value="P-loop_NTPase"/>
</dbReference>
<evidence type="ECO:0000256" key="9">
    <source>
        <dbReference type="ARBA" id="ARBA00023204"/>
    </source>
</evidence>
<dbReference type="PANTHER" id="PTHR11070:SF48">
    <property type="entry name" value="ATP-DEPENDENT HELICASE_NUCLEASE SUBUNIT A"/>
    <property type="match status" value="1"/>
</dbReference>
<feature type="domain" description="UvrD-like helicase ATP-binding" evidence="15">
    <location>
        <begin position="26"/>
        <end position="481"/>
    </location>
</feature>
<keyword evidence="5 14" id="KW-0347">Helicase</keyword>
<keyword evidence="8" id="KW-0238">DNA-binding</keyword>
<evidence type="ECO:0000256" key="13">
    <source>
        <dbReference type="ARBA" id="ARBA00048988"/>
    </source>
</evidence>
<protein>
    <recommendedName>
        <fullName evidence="12">DNA 3'-5' helicase</fullName>
        <ecNumber evidence="12">5.6.2.4</ecNumber>
    </recommendedName>
</protein>
<dbReference type="RefSeq" id="WP_160332759.1">
    <property type="nucleotide sequence ID" value="NZ_WSRS01000033.1"/>
</dbReference>
<dbReference type="GO" id="GO:0006302">
    <property type="term" value="P:double-strand break repair"/>
    <property type="evidence" value="ECO:0007669"/>
    <property type="project" value="InterPro"/>
</dbReference>
<evidence type="ECO:0000313" key="18">
    <source>
        <dbReference type="Proteomes" id="UP000461595"/>
    </source>
</evidence>